<protein>
    <submittedName>
        <fullName evidence="3">Uncharacterized protein</fullName>
    </submittedName>
</protein>
<feature type="compositionally biased region" description="Polar residues" evidence="1">
    <location>
        <begin position="1"/>
        <end position="14"/>
    </location>
</feature>
<evidence type="ECO:0000256" key="2">
    <source>
        <dbReference type="SAM" id="Phobius"/>
    </source>
</evidence>
<organism evidence="3 4">
    <name type="scientific">Dactylosporangium roseum</name>
    <dbReference type="NCBI Taxonomy" id="47989"/>
    <lineage>
        <taxon>Bacteria</taxon>
        <taxon>Bacillati</taxon>
        <taxon>Actinomycetota</taxon>
        <taxon>Actinomycetes</taxon>
        <taxon>Micromonosporales</taxon>
        <taxon>Micromonosporaceae</taxon>
        <taxon>Dactylosporangium</taxon>
    </lineage>
</organism>
<evidence type="ECO:0000313" key="4">
    <source>
        <dbReference type="Proteomes" id="UP001058271"/>
    </source>
</evidence>
<keyword evidence="2" id="KW-1133">Transmembrane helix</keyword>
<proteinExistence type="predicted"/>
<gene>
    <name evidence="3" type="ORF">Drose_04165</name>
</gene>
<name>A0ABY5ZAT6_9ACTN</name>
<dbReference type="Proteomes" id="UP001058271">
    <property type="component" value="Chromosome"/>
</dbReference>
<keyword evidence="2" id="KW-0472">Membrane</keyword>
<evidence type="ECO:0000313" key="3">
    <source>
        <dbReference type="EMBL" id="UWZ37484.1"/>
    </source>
</evidence>
<feature type="transmembrane region" description="Helical" evidence="2">
    <location>
        <begin position="44"/>
        <end position="66"/>
    </location>
</feature>
<sequence>MTSSFRNVRDTSPTPAAPIGEQQQPATDLSFEFKEIRKVQTATLVAAALAALAAIFAAGFSAYVFLTLIDIQAAIVKAGR</sequence>
<dbReference type="RefSeq" id="WP_260726841.1">
    <property type="nucleotide sequence ID" value="NZ_BAAABS010000070.1"/>
</dbReference>
<accession>A0ABY5ZAT6</accession>
<feature type="region of interest" description="Disordered" evidence="1">
    <location>
        <begin position="1"/>
        <end position="26"/>
    </location>
</feature>
<keyword evidence="4" id="KW-1185">Reference proteome</keyword>
<reference evidence="3" key="1">
    <citation type="submission" date="2021-04" db="EMBL/GenBank/DDBJ databases">
        <title>Biosynthetic gene clusters of Dactylosporangioum roseum.</title>
        <authorList>
            <person name="Hartkoorn R.C."/>
            <person name="Beaudoing E."/>
            <person name="Hot D."/>
            <person name="Moureu S."/>
        </authorList>
    </citation>
    <scope>NUCLEOTIDE SEQUENCE</scope>
    <source>
        <strain evidence="3">NRRL B-16295</strain>
    </source>
</reference>
<keyword evidence="2" id="KW-0812">Transmembrane</keyword>
<evidence type="ECO:0000256" key="1">
    <source>
        <dbReference type="SAM" id="MobiDB-lite"/>
    </source>
</evidence>
<dbReference type="EMBL" id="CP073721">
    <property type="protein sequence ID" value="UWZ37484.1"/>
    <property type="molecule type" value="Genomic_DNA"/>
</dbReference>